<reference evidence="5 6" key="1">
    <citation type="submission" date="2016-07" db="EMBL/GenBank/DDBJ databases">
        <title>Draft genome sequence of Prauserella sp. YIM 121212, isolated from alkaline soil.</title>
        <authorList>
            <person name="Ruckert C."/>
            <person name="Albersmeier A."/>
            <person name="Jiang C.-L."/>
            <person name="Jiang Y."/>
            <person name="Kalinowski J."/>
            <person name="Schneider O."/>
            <person name="Winkler A."/>
            <person name="Zotchev S.B."/>
        </authorList>
    </citation>
    <scope>NUCLEOTIDE SEQUENCE [LARGE SCALE GENOMIC DNA]</scope>
    <source>
        <strain evidence="5 6">YIM 121212</strain>
    </source>
</reference>
<dbReference type="InterPro" id="IPR029046">
    <property type="entry name" value="LolA/LolB/LppX"/>
</dbReference>
<organism evidence="5 6">
    <name type="scientific">Prauserella flavalba</name>
    <dbReference type="NCBI Taxonomy" id="1477506"/>
    <lineage>
        <taxon>Bacteria</taxon>
        <taxon>Bacillati</taxon>
        <taxon>Actinomycetota</taxon>
        <taxon>Actinomycetes</taxon>
        <taxon>Pseudonocardiales</taxon>
        <taxon>Pseudonocardiaceae</taxon>
        <taxon>Prauserella</taxon>
    </lineage>
</organism>
<evidence type="ECO:0000313" key="6">
    <source>
        <dbReference type="Proteomes" id="UP000247892"/>
    </source>
</evidence>
<evidence type="ECO:0000256" key="4">
    <source>
        <dbReference type="SAM" id="SignalP"/>
    </source>
</evidence>
<proteinExistence type="inferred from homology"/>
<comment type="caution">
    <text evidence="5">The sequence shown here is derived from an EMBL/GenBank/DDBJ whole genome shotgun (WGS) entry which is preliminary data.</text>
</comment>
<gene>
    <name evidence="5" type="ORF">BA062_06940</name>
</gene>
<evidence type="ECO:0000256" key="2">
    <source>
        <dbReference type="ARBA" id="ARBA00009194"/>
    </source>
</evidence>
<dbReference type="Proteomes" id="UP000247892">
    <property type="component" value="Unassembled WGS sequence"/>
</dbReference>
<keyword evidence="3" id="KW-0472">Membrane</keyword>
<evidence type="ECO:0000256" key="1">
    <source>
        <dbReference type="ARBA" id="ARBA00004196"/>
    </source>
</evidence>
<dbReference type="AlphaFoldDB" id="A0A318LYA2"/>
<comment type="similarity">
    <text evidence="2">Belongs to the LppX/LprAFG lipoprotein family.</text>
</comment>
<comment type="subcellular location">
    <subcellularLocation>
        <location evidence="1">Cell envelope</location>
    </subcellularLocation>
</comment>
<evidence type="ECO:0000313" key="5">
    <source>
        <dbReference type="EMBL" id="PXY37449.1"/>
    </source>
</evidence>
<accession>A0A318LYA2</accession>
<keyword evidence="3" id="KW-1003">Cell membrane</keyword>
<dbReference type="PROSITE" id="PS51257">
    <property type="entry name" value="PROKAR_LIPOPROTEIN"/>
    <property type="match status" value="1"/>
</dbReference>
<dbReference type="OrthoDB" id="3635284at2"/>
<feature type="signal peptide" evidence="4">
    <location>
        <begin position="1"/>
        <end position="22"/>
    </location>
</feature>
<dbReference type="EMBL" id="MASU01000003">
    <property type="protein sequence ID" value="PXY37449.1"/>
    <property type="molecule type" value="Genomic_DNA"/>
</dbReference>
<dbReference type="SUPFAM" id="SSF89392">
    <property type="entry name" value="Prokaryotic lipoproteins and lipoprotein localization factors"/>
    <property type="match status" value="1"/>
</dbReference>
<dbReference type="CDD" id="cd16334">
    <property type="entry name" value="LppX-like"/>
    <property type="match status" value="1"/>
</dbReference>
<feature type="chain" id="PRO_5016373901" description="Lipoprotein LprG" evidence="4">
    <location>
        <begin position="23"/>
        <end position="230"/>
    </location>
</feature>
<evidence type="ECO:0000256" key="3">
    <source>
        <dbReference type="ARBA" id="ARBA00022475"/>
    </source>
</evidence>
<dbReference type="GO" id="GO:0030313">
    <property type="term" value="C:cell envelope"/>
    <property type="evidence" value="ECO:0007669"/>
    <property type="project" value="UniProtKB-SubCell"/>
</dbReference>
<dbReference type="InterPro" id="IPR009830">
    <property type="entry name" value="LppX/LprAFG"/>
</dbReference>
<dbReference type="Gene3D" id="2.50.20.20">
    <property type="match status" value="1"/>
</dbReference>
<keyword evidence="6" id="KW-1185">Reference proteome</keyword>
<keyword evidence="4" id="KW-0732">Signal</keyword>
<evidence type="ECO:0008006" key="7">
    <source>
        <dbReference type="Google" id="ProtNLM"/>
    </source>
</evidence>
<name>A0A318LYA2_9PSEU</name>
<dbReference type="Pfam" id="PF07161">
    <property type="entry name" value="LppX_LprAFG"/>
    <property type="match status" value="1"/>
</dbReference>
<protein>
    <recommendedName>
        <fullName evidence="7">Lipoprotein LprG</fullName>
    </recommendedName>
</protein>
<dbReference type="RefSeq" id="WP_110335248.1">
    <property type="nucleotide sequence ID" value="NZ_MASU01000003.1"/>
</dbReference>
<sequence>MVSRRILLAVLALGLLTGCTSPDTSGPLPDGATLVDDSAKALRDLESVRFDFRVSGAIPGLSIRAVDGVAQRSDGRYGYARGDADVQRHTDRAQYEYLLAGDRLRLTDRDGDQVEQAVPEQFVPARILDPKHGLYQLLTHATALKTETSEELDDVTAYRVNGELPRKVVSQLVPGIQADVDVKFWVSEQPNRNLLRLWIQVPPRQKNEGSVMLELALSDHNRPVGSMQDD</sequence>